<dbReference type="PANTHER" id="PTHR43163">
    <property type="entry name" value="DIPEPTIDE TRANSPORT SYSTEM PERMEASE PROTEIN DPPB-RELATED"/>
    <property type="match status" value="1"/>
</dbReference>
<evidence type="ECO:0000256" key="3">
    <source>
        <dbReference type="ARBA" id="ARBA00022475"/>
    </source>
</evidence>
<evidence type="ECO:0000256" key="6">
    <source>
        <dbReference type="ARBA" id="ARBA00023136"/>
    </source>
</evidence>
<sequence length="358" mass="38831">MSTPRLRRISPGQKPIDNPTDRHRRRSISASSHSRRRDIGILMLRRICSLPLLALAVTAAMFFLASLSPFDPLEAYTHGNAGALTDEQREDLIRTLNIEGPWYASWWSWVTSVCTGDLGTSRFYRMPVADVLAQRLGWSILLGALALTLTLVVSFVLGVVAGLREGGLVDRIAGFIATLLQSLPPFVLALVALLVFCLWIPIAPAGGLTDPGQPVTFAGTLRHVALPAVILGISQLPWFLLSLRASVREAIQSEAMTGTRVRGLDRRTVMLHHIVPLSLPSYFALIGSRLPELIVGSTIIESIFGWPGLGQAMVDSAKSLDFMLLSTLTLLITIAVLIGNMLADACVVLTDPRVDANV</sequence>
<evidence type="ECO:0000313" key="11">
    <source>
        <dbReference type="Proteomes" id="UP001200604"/>
    </source>
</evidence>
<keyword evidence="11" id="KW-1185">Reference proteome</keyword>
<comment type="similarity">
    <text evidence="7">Belongs to the binding-protein-dependent transport system permease family.</text>
</comment>
<evidence type="ECO:0000256" key="7">
    <source>
        <dbReference type="RuleBase" id="RU363032"/>
    </source>
</evidence>
<feature type="transmembrane region" description="Helical" evidence="7">
    <location>
        <begin position="136"/>
        <end position="163"/>
    </location>
</feature>
<keyword evidence="2 7" id="KW-0813">Transport</keyword>
<evidence type="ECO:0000256" key="1">
    <source>
        <dbReference type="ARBA" id="ARBA00004651"/>
    </source>
</evidence>
<feature type="transmembrane region" description="Helical" evidence="7">
    <location>
        <begin position="268"/>
        <end position="287"/>
    </location>
</feature>
<protein>
    <submittedName>
        <fullName evidence="10">ABC transporter permease</fullName>
    </submittedName>
</protein>
<feature type="transmembrane region" description="Helical" evidence="7">
    <location>
        <begin position="43"/>
        <end position="65"/>
    </location>
</feature>
<evidence type="ECO:0000259" key="9">
    <source>
        <dbReference type="PROSITE" id="PS50928"/>
    </source>
</evidence>
<keyword evidence="3" id="KW-1003">Cell membrane</keyword>
<name>A0ABS9HGQ1_9CORY</name>
<dbReference type="SUPFAM" id="SSF161098">
    <property type="entry name" value="MetI-like"/>
    <property type="match status" value="1"/>
</dbReference>
<dbReference type="Pfam" id="PF00528">
    <property type="entry name" value="BPD_transp_1"/>
    <property type="match status" value="1"/>
</dbReference>
<dbReference type="EMBL" id="JAKJKU010000001">
    <property type="protein sequence ID" value="MCF6773027.1"/>
    <property type="molecule type" value="Genomic_DNA"/>
</dbReference>
<evidence type="ECO:0000256" key="5">
    <source>
        <dbReference type="ARBA" id="ARBA00022989"/>
    </source>
</evidence>
<feature type="transmembrane region" description="Helical" evidence="7">
    <location>
        <begin position="322"/>
        <end position="343"/>
    </location>
</feature>
<comment type="subcellular location">
    <subcellularLocation>
        <location evidence="1 7">Cell membrane</location>
        <topology evidence="1 7">Multi-pass membrane protein</topology>
    </subcellularLocation>
</comment>
<comment type="caution">
    <text evidence="10">The sequence shown here is derived from an EMBL/GenBank/DDBJ whole genome shotgun (WGS) entry which is preliminary data.</text>
</comment>
<evidence type="ECO:0000256" key="4">
    <source>
        <dbReference type="ARBA" id="ARBA00022692"/>
    </source>
</evidence>
<evidence type="ECO:0000256" key="2">
    <source>
        <dbReference type="ARBA" id="ARBA00022448"/>
    </source>
</evidence>
<accession>A0ABS9HGQ1</accession>
<dbReference type="GeneID" id="92726338"/>
<gene>
    <name evidence="10" type="ORF">L3H44_01145</name>
</gene>
<keyword evidence="6 7" id="KW-0472">Membrane</keyword>
<dbReference type="PROSITE" id="PS50928">
    <property type="entry name" value="ABC_TM1"/>
    <property type="match status" value="1"/>
</dbReference>
<reference evidence="10 11" key="1">
    <citation type="submission" date="2022-01" db="EMBL/GenBank/DDBJ databases">
        <title>Identification and Characterization of Corynebacterium sp.</title>
        <authorList>
            <person name="Luo Q."/>
            <person name="Qu P."/>
            <person name="Chen Q."/>
        </authorList>
    </citation>
    <scope>NUCLEOTIDE SEQUENCE [LARGE SCALE GENOMIC DNA]</scope>
    <source>
        <strain evidence="10 11">MC-12</strain>
    </source>
</reference>
<evidence type="ECO:0000313" key="10">
    <source>
        <dbReference type="EMBL" id="MCF6773027.1"/>
    </source>
</evidence>
<feature type="transmembrane region" description="Helical" evidence="7">
    <location>
        <begin position="224"/>
        <end position="247"/>
    </location>
</feature>
<evidence type="ECO:0000256" key="8">
    <source>
        <dbReference type="SAM" id="MobiDB-lite"/>
    </source>
</evidence>
<keyword evidence="5 7" id="KW-1133">Transmembrane helix</keyword>
<dbReference type="InterPro" id="IPR000515">
    <property type="entry name" value="MetI-like"/>
</dbReference>
<dbReference type="InterPro" id="IPR035906">
    <property type="entry name" value="MetI-like_sf"/>
</dbReference>
<feature type="domain" description="ABC transmembrane type-1" evidence="9">
    <location>
        <begin position="136"/>
        <end position="343"/>
    </location>
</feature>
<keyword evidence="4 7" id="KW-0812">Transmembrane</keyword>
<dbReference type="RefSeq" id="WP_231725327.1">
    <property type="nucleotide sequence ID" value="NZ_JAGSOA010000001.1"/>
</dbReference>
<organism evidence="10 11">
    <name type="scientific">Corynebacterium parakroppenstedtii</name>
    <dbReference type="NCBI Taxonomy" id="2828363"/>
    <lineage>
        <taxon>Bacteria</taxon>
        <taxon>Bacillati</taxon>
        <taxon>Actinomycetota</taxon>
        <taxon>Actinomycetes</taxon>
        <taxon>Mycobacteriales</taxon>
        <taxon>Corynebacteriaceae</taxon>
        <taxon>Corynebacterium</taxon>
    </lineage>
</organism>
<dbReference type="PANTHER" id="PTHR43163:SF9">
    <property type="entry name" value="ABC TRANSPORTER PERMEASE PROTEIN"/>
    <property type="match status" value="1"/>
</dbReference>
<dbReference type="Proteomes" id="UP001200604">
    <property type="component" value="Unassembled WGS sequence"/>
</dbReference>
<dbReference type="Gene3D" id="1.10.3720.10">
    <property type="entry name" value="MetI-like"/>
    <property type="match status" value="1"/>
</dbReference>
<feature type="region of interest" description="Disordered" evidence="8">
    <location>
        <begin position="1"/>
        <end position="32"/>
    </location>
</feature>
<feature type="transmembrane region" description="Helical" evidence="7">
    <location>
        <begin position="183"/>
        <end position="204"/>
    </location>
</feature>
<dbReference type="CDD" id="cd06261">
    <property type="entry name" value="TM_PBP2"/>
    <property type="match status" value="1"/>
</dbReference>
<proteinExistence type="inferred from homology"/>